<dbReference type="Pfam" id="PF25562">
    <property type="entry name" value="CNBH_CNNM2_C"/>
    <property type="match status" value="1"/>
</dbReference>
<protein>
    <submittedName>
        <fullName evidence="16">Putative metal transporter cnnm2-like isoform x1</fullName>
    </submittedName>
</protein>
<keyword evidence="6" id="KW-0677">Repeat</keyword>
<keyword evidence="8" id="KW-0406">Ion transport</keyword>
<feature type="compositionally biased region" description="Polar residues" evidence="12">
    <location>
        <begin position="955"/>
        <end position="974"/>
    </location>
</feature>
<reference evidence="16" key="1">
    <citation type="submission" date="2019-10" db="EMBL/GenBank/DDBJ databases">
        <title>Short sand fly seasons in Tbilisi, Georgia, hinder development of host immunity to saliva of the visceral leishmaniasis vector Phlebotomus kandelakii.</title>
        <authorList>
            <person name="Oliveira F."/>
            <person name="Giorgobiani E."/>
            <person name="Guimaraes-Costa A.B."/>
            <person name="Abdeladhim M."/>
            <person name="Oristian J."/>
            <person name="Tskhvaradze L."/>
            <person name="Tsertsvadze N."/>
            <person name="Zakalashvili M."/>
            <person name="Valenzuela J.G."/>
            <person name="Kamhawi S."/>
        </authorList>
    </citation>
    <scope>NUCLEOTIDE SEQUENCE</scope>
    <source>
        <strain evidence="16">Wild-capture in Tbilisi</strain>
        <tissue evidence="16">Salivary glands</tissue>
    </source>
</reference>
<evidence type="ECO:0000256" key="9">
    <source>
        <dbReference type="ARBA" id="ARBA00023122"/>
    </source>
</evidence>
<dbReference type="Pfam" id="PF01595">
    <property type="entry name" value="CNNM"/>
    <property type="match status" value="1"/>
</dbReference>
<evidence type="ECO:0000256" key="10">
    <source>
        <dbReference type="ARBA" id="ARBA00023136"/>
    </source>
</evidence>
<evidence type="ECO:0000256" key="4">
    <source>
        <dbReference type="ARBA" id="ARBA00022475"/>
    </source>
</evidence>
<evidence type="ECO:0000259" key="15">
    <source>
        <dbReference type="PROSITE" id="PS51846"/>
    </source>
</evidence>
<evidence type="ECO:0000256" key="11">
    <source>
        <dbReference type="PROSITE-ProRule" id="PRU01193"/>
    </source>
</evidence>
<dbReference type="PANTHER" id="PTHR12064">
    <property type="entry name" value="METAL TRANSPORTER CNNM"/>
    <property type="match status" value="1"/>
</dbReference>
<comment type="similarity">
    <text evidence="2">Belongs to the ACDP family.</text>
</comment>
<dbReference type="Gene3D" id="2.60.120.10">
    <property type="entry name" value="Jelly Rolls"/>
    <property type="match status" value="1"/>
</dbReference>
<sequence>MRLSVFGKVFLRTRGARERFWTFLLIGAALFGASAAEGDGVRGLETREKDAVPDWLAFAVNDVNYLRKVSEFRGVSHHKSDDEVLLRVLGRGFSTLEDTQLRLTDSSHECQMNEAPPLEVVWLISDSSLLTKVPPMSSHSDYFLCLFPRQNLTGVPRHLGPKSRIPKINISPPALRRIVRDAKLDDSAEKERIGQNSDGVAVQSVASVPIRIDGFRVEHAEKEPRVSEDGVPELMSETPVLVRIFGTGFRDNMEIVLTTQSNIFGGSCLVTSTDAFPIVRGSVVNRTALVHIIIPHVSGDLYFCAKESHHNGTNAELAIQTAPFVHQGTSNWMRLRSYEKLLPLWVSLVIICVCLMFSALFSGLNLGLMSLDRTELKILRNTGTDKEKRYASQIQPVRDHGNYLLCSILLGNVLVNSTFTILLDGLTSGLVAVICSTIAIVIFGEITPQAICSRHGLAVGAKTIYITRAVMLVTWPLSYPTSKILDVLLGEEIGNVYNRERLKELVRVTKDLNDLDKDEVNIISGALELRKKTVGDVMTHIEDAFMLSLDAVLDFETVSEIMKSGFSRIPVYEGERTNIVTLLYIKDLAFVDPDDNTPLKTLCEFYENSCHFVFDDVTLDVMFKQFKEGNKGHMAFVHRVNSEGDGDPFYETIGLVTLEDVIEEMIQAEIMDETDVFTDNRTKVRRNKNKKQDFTVFAERRENHRIRISPQLTLATFQYLSTAVDAFKADLVSETILRRLLNQDIIMKCKGKDRADSNISIYQQGKPVDFFVLILEGRVEVTVGKENLVFESGPFTYFGTQALVQNVGVVDSPQQQIMGSLQSLNMDAMLRHTFVPDYSVRAVTEVVYIAIRRTLYLAAKRATLMERSQKFGDQSSDAIDDEVQKLLHSLDEDDRSIGADTANLMVNTPKMMSKPPSKSPSPTPVHVEMVLKNSATALNAANSIVLNNGGASARSHSIPNQNYKMLGNDSTQTPLLPRSKS</sequence>
<dbReference type="PANTHER" id="PTHR12064:SF94">
    <property type="entry name" value="UNEXTENDED PROTEIN"/>
    <property type="match status" value="1"/>
</dbReference>
<name>A0A6B2EAT3_9DIPT</name>
<comment type="subcellular location">
    <subcellularLocation>
        <location evidence="1">Cell membrane</location>
        <topology evidence="1">Multi-pass membrane protein</topology>
    </subcellularLocation>
</comment>
<dbReference type="GO" id="GO:0006811">
    <property type="term" value="P:monoatomic ion transport"/>
    <property type="evidence" value="ECO:0007669"/>
    <property type="project" value="UniProtKB-KW"/>
</dbReference>
<evidence type="ECO:0000256" key="3">
    <source>
        <dbReference type="ARBA" id="ARBA00022448"/>
    </source>
</evidence>
<dbReference type="SUPFAM" id="SSF54631">
    <property type="entry name" value="CBS-domain pair"/>
    <property type="match status" value="1"/>
</dbReference>
<evidence type="ECO:0000256" key="13">
    <source>
        <dbReference type="SAM" id="Phobius"/>
    </source>
</evidence>
<dbReference type="FunFam" id="3.10.580.10:FF:000001">
    <property type="entry name" value="Putative metal transporter CNNM3 isoform 2"/>
    <property type="match status" value="1"/>
</dbReference>
<dbReference type="InterPro" id="IPR045095">
    <property type="entry name" value="ACDP"/>
</dbReference>
<dbReference type="PROSITE" id="PS50042">
    <property type="entry name" value="CNMP_BINDING_3"/>
    <property type="match status" value="1"/>
</dbReference>
<dbReference type="GO" id="GO:0022857">
    <property type="term" value="F:transmembrane transporter activity"/>
    <property type="evidence" value="ECO:0007669"/>
    <property type="project" value="TreeGrafter"/>
</dbReference>
<feature type="transmembrane region" description="Helical" evidence="13">
    <location>
        <begin position="429"/>
        <end position="447"/>
    </location>
</feature>
<feature type="transmembrane region" description="Helical" evidence="13">
    <location>
        <begin position="403"/>
        <end position="423"/>
    </location>
</feature>
<evidence type="ECO:0000256" key="1">
    <source>
        <dbReference type="ARBA" id="ARBA00004651"/>
    </source>
</evidence>
<evidence type="ECO:0000256" key="12">
    <source>
        <dbReference type="SAM" id="MobiDB-lite"/>
    </source>
</evidence>
<dbReference type="InterPro" id="IPR000595">
    <property type="entry name" value="cNMP-bd_dom"/>
</dbReference>
<accession>A0A6B2EAT3</accession>
<feature type="domain" description="Cyclic nucleotide-binding" evidence="14">
    <location>
        <begin position="761"/>
        <end position="834"/>
    </location>
</feature>
<dbReference type="EMBL" id="GIFK01002781">
    <property type="protein sequence ID" value="NBJ60484.1"/>
    <property type="molecule type" value="Transcribed_RNA"/>
</dbReference>
<evidence type="ECO:0000259" key="14">
    <source>
        <dbReference type="PROSITE" id="PS50042"/>
    </source>
</evidence>
<evidence type="ECO:0000313" key="16">
    <source>
        <dbReference type="EMBL" id="NBJ60484.1"/>
    </source>
</evidence>
<dbReference type="CDD" id="cd04590">
    <property type="entry name" value="CBS_pair_CorC_HlyC_assoc"/>
    <property type="match status" value="1"/>
</dbReference>
<dbReference type="InterPro" id="IPR002550">
    <property type="entry name" value="CNNM"/>
</dbReference>
<keyword evidence="9" id="KW-0129">CBS domain</keyword>
<feature type="region of interest" description="Disordered" evidence="12">
    <location>
        <begin position="955"/>
        <end position="981"/>
    </location>
</feature>
<dbReference type="InterPro" id="IPR046342">
    <property type="entry name" value="CBS_dom_sf"/>
</dbReference>
<feature type="domain" description="CNNM transmembrane" evidence="15">
    <location>
        <begin position="340"/>
        <end position="519"/>
    </location>
</feature>
<evidence type="ECO:0000256" key="6">
    <source>
        <dbReference type="ARBA" id="ARBA00022737"/>
    </source>
</evidence>
<feature type="transmembrane region" description="Helical" evidence="13">
    <location>
        <begin position="459"/>
        <end position="477"/>
    </location>
</feature>
<feature type="transmembrane region" description="Helical" evidence="13">
    <location>
        <begin position="344"/>
        <end position="368"/>
    </location>
</feature>
<dbReference type="GO" id="GO:0005886">
    <property type="term" value="C:plasma membrane"/>
    <property type="evidence" value="ECO:0007669"/>
    <property type="project" value="UniProtKB-SubCell"/>
</dbReference>
<evidence type="ECO:0000256" key="2">
    <source>
        <dbReference type="ARBA" id="ARBA00010484"/>
    </source>
</evidence>
<dbReference type="PROSITE" id="PS51846">
    <property type="entry name" value="CNNM"/>
    <property type="match status" value="1"/>
</dbReference>
<organism evidence="16">
    <name type="scientific">Phlebotomus kandelakii</name>
    <dbReference type="NCBI Taxonomy" id="1109342"/>
    <lineage>
        <taxon>Eukaryota</taxon>
        <taxon>Metazoa</taxon>
        <taxon>Ecdysozoa</taxon>
        <taxon>Arthropoda</taxon>
        <taxon>Hexapoda</taxon>
        <taxon>Insecta</taxon>
        <taxon>Pterygota</taxon>
        <taxon>Neoptera</taxon>
        <taxon>Endopterygota</taxon>
        <taxon>Diptera</taxon>
        <taxon>Nematocera</taxon>
        <taxon>Psychodoidea</taxon>
        <taxon>Psychodidae</taxon>
        <taxon>Phlebotomus</taxon>
        <taxon>Larroussius</taxon>
    </lineage>
</organism>
<dbReference type="InterPro" id="IPR044751">
    <property type="entry name" value="Ion_transp-like_CBS"/>
</dbReference>
<dbReference type="GO" id="GO:0010960">
    <property type="term" value="P:magnesium ion homeostasis"/>
    <property type="evidence" value="ECO:0007669"/>
    <property type="project" value="InterPro"/>
</dbReference>
<proteinExistence type="inferred from homology"/>
<dbReference type="Gene3D" id="3.10.580.10">
    <property type="entry name" value="CBS-domain"/>
    <property type="match status" value="1"/>
</dbReference>
<keyword evidence="5 11" id="KW-0812">Transmembrane</keyword>
<dbReference type="InterPro" id="IPR014710">
    <property type="entry name" value="RmlC-like_jellyroll"/>
</dbReference>
<keyword evidence="4" id="KW-1003">Cell membrane</keyword>
<keyword evidence="3" id="KW-0813">Transport</keyword>
<keyword evidence="7 11" id="KW-1133">Transmembrane helix</keyword>
<keyword evidence="10 11" id="KW-0472">Membrane</keyword>
<dbReference type="SUPFAM" id="SSF51206">
    <property type="entry name" value="cAMP-binding domain-like"/>
    <property type="match status" value="1"/>
</dbReference>
<evidence type="ECO:0000256" key="7">
    <source>
        <dbReference type="ARBA" id="ARBA00022989"/>
    </source>
</evidence>
<dbReference type="AlphaFoldDB" id="A0A6B2EAT3"/>
<evidence type="ECO:0000256" key="5">
    <source>
        <dbReference type="ARBA" id="ARBA00022692"/>
    </source>
</evidence>
<dbReference type="InterPro" id="IPR018490">
    <property type="entry name" value="cNMP-bd_dom_sf"/>
</dbReference>
<evidence type="ECO:0000256" key="8">
    <source>
        <dbReference type="ARBA" id="ARBA00023065"/>
    </source>
</evidence>